<dbReference type="GO" id="GO:0003712">
    <property type="term" value="F:transcription coregulator activity"/>
    <property type="evidence" value="ECO:0007669"/>
    <property type="project" value="TreeGrafter"/>
</dbReference>
<evidence type="ECO:0000259" key="7">
    <source>
        <dbReference type="PROSITE" id="PS50023"/>
    </source>
</evidence>
<evidence type="ECO:0000256" key="6">
    <source>
        <dbReference type="SAM" id="MobiDB-lite"/>
    </source>
</evidence>
<feature type="region of interest" description="Disordered" evidence="6">
    <location>
        <begin position="580"/>
        <end position="1014"/>
    </location>
</feature>
<evidence type="ECO:0000256" key="4">
    <source>
        <dbReference type="ARBA" id="ARBA00023038"/>
    </source>
</evidence>
<dbReference type="GO" id="GO:0005634">
    <property type="term" value="C:nucleus"/>
    <property type="evidence" value="ECO:0007669"/>
    <property type="project" value="TreeGrafter"/>
</dbReference>
<dbReference type="SUPFAM" id="SSF57716">
    <property type="entry name" value="Glucocorticoid receptor-like (DNA-binding domain)"/>
    <property type="match status" value="4"/>
</dbReference>
<dbReference type="Proteomes" id="UP000054279">
    <property type="component" value="Unassembled WGS sequence"/>
</dbReference>
<proteinExistence type="predicted"/>
<dbReference type="PANTHER" id="PTHR24205:SF16">
    <property type="entry name" value="GH01042P-RELATED"/>
    <property type="match status" value="1"/>
</dbReference>
<feature type="compositionally biased region" description="Polar residues" evidence="6">
    <location>
        <begin position="136"/>
        <end position="156"/>
    </location>
</feature>
<feature type="domain" description="LIM zinc-binding" evidence="7">
    <location>
        <begin position="1104"/>
        <end position="1163"/>
    </location>
</feature>
<evidence type="ECO:0000256" key="2">
    <source>
        <dbReference type="ARBA" id="ARBA00022737"/>
    </source>
</evidence>
<feature type="region of interest" description="Disordered" evidence="6">
    <location>
        <begin position="187"/>
        <end position="561"/>
    </location>
</feature>
<dbReference type="InterPro" id="IPR001781">
    <property type="entry name" value="Znf_LIM"/>
</dbReference>
<feature type="compositionally biased region" description="Low complexity" evidence="6">
    <location>
        <begin position="1"/>
        <end position="26"/>
    </location>
</feature>
<keyword evidence="2" id="KW-0677">Repeat</keyword>
<dbReference type="PROSITE" id="PS50023">
    <property type="entry name" value="LIM_DOMAIN_2"/>
    <property type="match status" value="2"/>
</dbReference>
<feature type="region of interest" description="Disordered" evidence="6">
    <location>
        <begin position="1"/>
        <end position="107"/>
    </location>
</feature>
<evidence type="ECO:0000256" key="3">
    <source>
        <dbReference type="ARBA" id="ARBA00022833"/>
    </source>
</evidence>
<evidence type="ECO:0000313" key="8">
    <source>
        <dbReference type="EMBL" id="KIJ32176.1"/>
    </source>
</evidence>
<name>A0A0C9V406_SPHS4</name>
<keyword evidence="9" id="KW-1185">Reference proteome</keyword>
<dbReference type="PRINTS" id="PR01217">
    <property type="entry name" value="PRICHEXTENSN"/>
</dbReference>
<feature type="compositionally biased region" description="Polar residues" evidence="6">
    <location>
        <begin position="220"/>
        <end position="252"/>
    </location>
</feature>
<feature type="compositionally biased region" description="Low complexity" evidence="6">
    <location>
        <begin position="700"/>
        <end position="711"/>
    </location>
</feature>
<dbReference type="OrthoDB" id="15567at2759"/>
<feature type="compositionally biased region" description="Polar residues" evidence="6">
    <location>
        <begin position="200"/>
        <end position="212"/>
    </location>
</feature>
<organism evidence="8 9">
    <name type="scientific">Sphaerobolus stellatus (strain SS14)</name>
    <dbReference type="NCBI Taxonomy" id="990650"/>
    <lineage>
        <taxon>Eukaryota</taxon>
        <taxon>Fungi</taxon>
        <taxon>Dikarya</taxon>
        <taxon>Basidiomycota</taxon>
        <taxon>Agaricomycotina</taxon>
        <taxon>Agaricomycetes</taxon>
        <taxon>Phallomycetidae</taxon>
        <taxon>Geastrales</taxon>
        <taxon>Sphaerobolaceae</taxon>
        <taxon>Sphaerobolus</taxon>
    </lineage>
</organism>
<feature type="compositionally biased region" description="Pro residues" evidence="6">
    <location>
        <begin position="323"/>
        <end position="335"/>
    </location>
</feature>
<dbReference type="Pfam" id="PF00412">
    <property type="entry name" value="LIM"/>
    <property type="match status" value="2"/>
</dbReference>
<feature type="compositionally biased region" description="Low complexity" evidence="6">
    <location>
        <begin position="992"/>
        <end position="1001"/>
    </location>
</feature>
<feature type="compositionally biased region" description="Low complexity" evidence="6">
    <location>
        <begin position="53"/>
        <end position="65"/>
    </location>
</feature>
<feature type="compositionally biased region" description="Low complexity" evidence="6">
    <location>
        <begin position="339"/>
        <end position="359"/>
    </location>
</feature>
<keyword evidence="3 5" id="KW-0862">Zinc</keyword>
<accession>A0A0C9V406</accession>
<feature type="compositionally biased region" description="Pro residues" evidence="6">
    <location>
        <begin position="360"/>
        <end position="373"/>
    </location>
</feature>
<feature type="compositionally biased region" description="Acidic residues" evidence="6">
    <location>
        <begin position="973"/>
        <end position="991"/>
    </location>
</feature>
<feature type="region of interest" description="Disordered" evidence="6">
    <location>
        <begin position="1070"/>
        <end position="1090"/>
    </location>
</feature>
<dbReference type="GO" id="GO:0030695">
    <property type="term" value="F:GTPase regulator activity"/>
    <property type="evidence" value="ECO:0007669"/>
    <property type="project" value="UniProtKB-ARBA"/>
</dbReference>
<sequence>MNPYQSQQYPPYNPYSQPQQSRGFQQPQPPQPQPQPQQRPPPAPSTPYNAYYPPRQQQQQQPVQPASFASRNYQSYQSQPPAQPAVAQAYAQRSTPGPFPGTGAFNRPVSSYVQPVYSYGVPQQSSYTPQLPARGRSQSPDKGNTMPTQPVRQNSAGYPVGTPMSAGFNKPPQGYLVQSTGFVHQRPIAGPSAQAPVGYNASQPTSGLTSQGYGRPVSMPPNSYSRTPSNSFSQAPSQYGVSTARVPSQTYEQPQAIAQPPLPPSQVSPATQAYQPQGLQSHPPQTQGFQTQQVGLQMSGMQSLPQSQTRQLSQEFTSQAAPTPTPAPAPAPAPAQVPGFQTFQRRTFGQQVSRTQSQPSPQPSQYVPPPNPAPSQTIPPHQTEGPYQPPPHTLGISHPQPQPLPARPFAPSPSPSPSPAAMRRSPSPAPPPSPTRRRPLPATPGVGQAGPPPFSRSPSARAVSPLPARRQTVDVVPASIPSPQAPFSQPPVQSTPPSAQATSPLQSTNDQPVVPSKGPSAEIRRRALPFSPTKPPNVGTAMGNGKFKLPPTRSSTLPVNASNHPALVEVQKQEVPVRMPASPWLPSSQEDVHSEDDVPKAKLDKGKGRAVEPIEEEETIIQRTESPESMFSSVEPPMPPPSQRIVVEAQAQTEPEPEPAPVRQLEEQPQVVSSPEPICQIGLQRTDKAPTSVTVPTETAALSAAPSNDSLPSPPPSPSPAARPLRSHVRAPADVSTSPTEAVVPDFAIPPISSSPRKPAPTLPAVVLSPRKPVSTLPTVIPSPRKPASPLPSMVPASEKAMPPLPPPSPQERAVPMPSSPQKSTVPIPSSPFKQRRDLPFASSQPSDIHSAASRRVFPDVPQQSGSSRQAQPSVPLSAQRQPSQPTPAPVQQQFPSSRLQTVSPPQTGFTSQKERPTQSLAFRLAAMSFQEDQGPKHGHHPVTPAAPVIQRPVVQPHQHAAPRMQIPVINVPDDDDGDDDDESDDEEDDGPSMGPTINISGPPPPSINVSSAPSITFSSAPSINVTSHMGPSVTISSAPSITVSSESNPPSTSKRGVIPSIILDDLAGNLNGSHDNHSHTAVASSGRRHGQAFRAVGAKKGGFMCYGCGRGIVGRIVSAMGGRWHPACFRCCECGELLEHVSSYEHEGQPYCHLDYHEKFAPQCYHCHTPIIDEHFVTLDDPVLGKRTYHELHFFCAECGEPFITPEHAAKRNRARNKNRYVDEDDDDDYITEPHPSDIDVAFTVYQGHPYCEPCHVRLRYPKCKQCKKSLRDGDKAIEALGGIWCWECFVCGRCEKPFDDPAFFQRDKKAYCQPCYSIMLRNEL</sequence>
<feature type="compositionally biased region" description="Polar residues" evidence="6">
    <location>
        <begin position="622"/>
        <end position="632"/>
    </location>
</feature>
<dbReference type="EMBL" id="KN837231">
    <property type="protein sequence ID" value="KIJ32176.1"/>
    <property type="molecule type" value="Genomic_DNA"/>
</dbReference>
<gene>
    <name evidence="8" type="ORF">M422DRAFT_35973</name>
</gene>
<dbReference type="SMART" id="SM00132">
    <property type="entry name" value="LIM"/>
    <property type="match status" value="3"/>
</dbReference>
<feature type="compositionally biased region" description="Pro residues" evidence="6">
    <location>
        <begin position="712"/>
        <end position="721"/>
    </location>
</feature>
<protein>
    <recommendedName>
        <fullName evidence="7">LIM zinc-binding domain-containing protein</fullName>
    </recommendedName>
</protein>
<feature type="compositionally biased region" description="Polar residues" evidence="6">
    <location>
        <begin position="552"/>
        <end position="561"/>
    </location>
</feature>
<dbReference type="HOGENOM" id="CLU_259446_0_0_1"/>
<feature type="compositionally biased region" description="Low complexity" evidence="6">
    <location>
        <begin position="73"/>
        <end position="92"/>
    </location>
</feature>
<feature type="compositionally biased region" description="Pro residues" evidence="6">
    <location>
        <begin position="400"/>
        <end position="418"/>
    </location>
</feature>
<feature type="domain" description="LIM zinc-binding" evidence="7">
    <location>
        <begin position="1263"/>
        <end position="1324"/>
    </location>
</feature>
<evidence type="ECO:0000313" key="9">
    <source>
        <dbReference type="Proteomes" id="UP000054279"/>
    </source>
</evidence>
<feature type="compositionally biased region" description="Basic and acidic residues" evidence="6">
    <location>
        <begin position="590"/>
        <end position="612"/>
    </location>
</feature>
<dbReference type="CDD" id="cd08368">
    <property type="entry name" value="LIM"/>
    <property type="match status" value="2"/>
</dbReference>
<dbReference type="PANTHER" id="PTHR24205">
    <property type="entry name" value="FOUR AND A HALF LIM DOMAINS PROTEIN"/>
    <property type="match status" value="1"/>
</dbReference>
<dbReference type="Gene3D" id="2.10.110.10">
    <property type="entry name" value="Cysteine Rich Protein"/>
    <property type="match status" value="3"/>
</dbReference>
<feature type="region of interest" description="Disordered" evidence="6">
    <location>
        <begin position="121"/>
        <end position="172"/>
    </location>
</feature>
<feature type="compositionally biased region" description="Polar residues" evidence="6">
    <location>
        <begin position="481"/>
        <end position="511"/>
    </location>
</feature>
<evidence type="ECO:0000256" key="1">
    <source>
        <dbReference type="ARBA" id="ARBA00022723"/>
    </source>
</evidence>
<feature type="compositionally biased region" description="Pro residues" evidence="6">
    <location>
        <begin position="27"/>
        <end position="45"/>
    </location>
</feature>
<feature type="compositionally biased region" description="Low complexity" evidence="6">
    <location>
        <begin position="456"/>
        <end position="470"/>
    </location>
</feature>
<keyword evidence="1 5" id="KW-0479">Metal-binding</keyword>
<evidence type="ECO:0000256" key="5">
    <source>
        <dbReference type="PROSITE-ProRule" id="PRU00125"/>
    </source>
</evidence>
<dbReference type="PROSITE" id="PS00478">
    <property type="entry name" value="LIM_DOMAIN_1"/>
    <property type="match status" value="1"/>
</dbReference>
<keyword evidence="4 5" id="KW-0440">LIM domain</keyword>
<feature type="compositionally biased region" description="Polar residues" evidence="6">
    <location>
        <begin position="267"/>
        <end position="319"/>
    </location>
</feature>
<feature type="compositionally biased region" description="Polar residues" evidence="6">
    <location>
        <begin position="862"/>
        <end position="912"/>
    </location>
</feature>
<reference evidence="8 9" key="1">
    <citation type="submission" date="2014-06" db="EMBL/GenBank/DDBJ databases">
        <title>Evolutionary Origins and Diversification of the Mycorrhizal Mutualists.</title>
        <authorList>
            <consortium name="DOE Joint Genome Institute"/>
            <consortium name="Mycorrhizal Genomics Consortium"/>
            <person name="Kohler A."/>
            <person name="Kuo A."/>
            <person name="Nagy L.G."/>
            <person name="Floudas D."/>
            <person name="Copeland A."/>
            <person name="Barry K.W."/>
            <person name="Cichocki N."/>
            <person name="Veneault-Fourrey C."/>
            <person name="LaButti K."/>
            <person name="Lindquist E.A."/>
            <person name="Lipzen A."/>
            <person name="Lundell T."/>
            <person name="Morin E."/>
            <person name="Murat C."/>
            <person name="Riley R."/>
            <person name="Ohm R."/>
            <person name="Sun H."/>
            <person name="Tunlid A."/>
            <person name="Henrissat B."/>
            <person name="Grigoriev I.V."/>
            <person name="Hibbett D.S."/>
            <person name="Martin F."/>
        </authorList>
    </citation>
    <scope>NUCLEOTIDE SEQUENCE [LARGE SCALE GENOMIC DNA]</scope>
    <source>
        <strain evidence="8 9">SS14</strain>
    </source>
</reference>
<dbReference type="GO" id="GO:0046872">
    <property type="term" value="F:metal ion binding"/>
    <property type="evidence" value="ECO:0007669"/>
    <property type="project" value="UniProtKB-KW"/>
</dbReference>